<sequence length="22" mass="2453">MTPMARSETVTKVIGFRLMVGK</sequence>
<proteinExistence type="predicted"/>
<comment type="caution">
    <text evidence="1">The sequence shown here is derived from an EMBL/GenBank/DDBJ whole genome shotgun (WGS) entry which is preliminary data.</text>
</comment>
<accession>A0A392VF24</accession>
<feature type="non-terminal residue" evidence="1">
    <location>
        <position position="22"/>
    </location>
</feature>
<reference evidence="1 2" key="1">
    <citation type="journal article" date="2018" name="Front. Plant Sci.">
        <title>Red Clover (Trifolium pratense) and Zigzag Clover (T. medium) - A Picture of Genomic Similarities and Differences.</title>
        <authorList>
            <person name="Dluhosova J."/>
            <person name="Istvanek J."/>
            <person name="Nedelnik J."/>
            <person name="Repkova J."/>
        </authorList>
    </citation>
    <scope>NUCLEOTIDE SEQUENCE [LARGE SCALE GENOMIC DNA]</scope>
    <source>
        <strain evidence="2">cv. 10/8</strain>
        <tissue evidence="1">Leaf</tissue>
    </source>
</reference>
<name>A0A392VF24_9FABA</name>
<evidence type="ECO:0000313" key="2">
    <source>
        <dbReference type="Proteomes" id="UP000265520"/>
    </source>
</evidence>
<protein>
    <submittedName>
        <fullName evidence="1">Uncharacterized protein</fullName>
    </submittedName>
</protein>
<dbReference type="AlphaFoldDB" id="A0A392VF24"/>
<organism evidence="1 2">
    <name type="scientific">Trifolium medium</name>
    <dbReference type="NCBI Taxonomy" id="97028"/>
    <lineage>
        <taxon>Eukaryota</taxon>
        <taxon>Viridiplantae</taxon>
        <taxon>Streptophyta</taxon>
        <taxon>Embryophyta</taxon>
        <taxon>Tracheophyta</taxon>
        <taxon>Spermatophyta</taxon>
        <taxon>Magnoliopsida</taxon>
        <taxon>eudicotyledons</taxon>
        <taxon>Gunneridae</taxon>
        <taxon>Pentapetalae</taxon>
        <taxon>rosids</taxon>
        <taxon>fabids</taxon>
        <taxon>Fabales</taxon>
        <taxon>Fabaceae</taxon>
        <taxon>Papilionoideae</taxon>
        <taxon>50 kb inversion clade</taxon>
        <taxon>NPAAA clade</taxon>
        <taxon>Hologalegina</taxon>
        <taxon>IRL clade</taxon>
        <taxon>Trifolieae</taxon>
        <taxon>Trifolium</taxon>
    </lineage>
</organism>
<evidence type="ECO:0000313" key="1">
    <source>
        <dbReference type="EMBL" id="MCI85455.1"/>
    </source>
</evidence>
<dbReference type="EMBL" id="LXQA011115837">
    <property type="protein sequence ID" value="MCI85455.1"/>
    <property type="molecule type" value="Genomic_DNA"/>
</dbReference>
<keyword evidence="2" id="KW-1185">Reference proteome</keyword>
<dbReference type="Proteomes" id="UP000265520">
    <property type="component" value="Unassembled WGS sequence"/>
</dbReference>